<dbReference type="AlphaFoldDB" id="A0A1I4KX37"/>
<dbReference type="PANTHER" id="PTHR42967">
    <property type="entry name" value="METAL DEPENDENT HYDROLASE"/>
    <property type="match status" value="1"/>
</dbReference>
<gene>
    <name evidence="1" type="ORF">SAMN02983006_02150</name>
</gene>
<name>A0A1I4KX37_9FIRM</name>
<evidence type="ECO:0000313" key="1">
    <source>
        <dbReference type="EMBL" id="SFL83221.1"/>
    </source>
</evidence>
<dbReference type="InterPro" id="IPR036866">
    <property type="entry name" value="RibonucZ/Hydroxyglut_hydro"/>
</dbReference>
<dbReference type="EMBL" id="FOTI01000034">
    <property type="protein sequence ID" value="SFL83221.1"/>
    <property type="molecule type" value="Genomic_DNA"/>
</dbReference>
<dbReference type="PANTHER" id="PTHR42967:SF1">
    <property type="entry name" value="MBL FOLD METALLO-HYDROLASE"/>
    <property type="match status" value="1"/>
</dbReference>
<sequence>MQAEIYHLFHSSVAIKIAKSLFIFDYFKDQFAETSAAKSALENGLIRETTFSEVEKAYVFVSHSHHDHYNPVIFDWEDYDVEIEYIMAAEVNPAAEYRAKANLYLMEKDNELELDNLKINTYGSTDKGVSFLVNLPELSIFHAGDLNWWKWKRFSEKVQEKEERDYKKEIKKLLKHKIDLAFVPVDPRLEEYYYLAGEYFIDQLKPAVFVPIHFADNYDISKFFAEKMAQAKTKVAVINERGQKINFNK</sequence>
<dbReference type="Gene3D" id="3.60.15.10">
    <property type="entry name" value="Ribonuclease Z/Hydroxyacylglutathione hydrolase-like"/>
    <property type="match status" value="1"/>
</dbReference>
<organism evidence="1 2">
    <name type="scientific">Halanaerobium salsuginis</name>
    <dbReference type="NCBI Taxonomy" id="29563"/>
    <lineage>
        <taxon>Bacteria</taxon>
        <taxon>Bacillati</taxon>
        <taxon>Bacillota</taxon>
        <taxon>Clostridia</taxon>
        <taxon>Halanaerobiales</taxon>
        <taxon>Halanaerobiaceae</taxon>
        <taxon>Halanaerobium</taxon>
    </lineage>
</organism>
<evidence type="ECO:0000313" key="2">
    <source>
        <dbReference type="Proteomes" id="UP000199006"/>
    </source>
</evidence>
<keyword evidence="2" id="KW-1185">Reference proteome</keyword>
<protein>
    <submittedName>
        <fullName evidence="1">L-ascorbate metabolism protein UlaG, beta-lactamase superfamily</fullName>
    </submittedName>
</protein>
<reference evidence="1 2" key="1">
    <citation type="submission" date="2016-10" db="EMBL/GenBank/DDBJ databases">
        <authorList>
            <person name="de Groot N.N."/>
        </authorList>
    </citation>
    <scope>NUCLEOTIDE SEQUENCE [LARGE SCALE GENOMIC DNA]</scope>
    <source>
        <strain evidence="1 2">ATCC 51327</strain>
    </source>
</reference>
<proteinExistence type="predicted"/>
<dbReference type="Proteomes" id="UP000199006">
    <property type="component" value="Unassembled WGS sequence"/>
</dbReference>
<accession>A0A1I4KX37</accession>
<dbReference type="RefSeq" id="WP_089862193.1">
    <property type="nucleotide sequence ID" value="NZ_FOTI01000034.1"/>
</dbReference>
<dbReference type="STRING" id="29563.SAMN02983006_02150"/>
<dbReference type="SUPFAM" id="SSF56281">
    <property type="entry name" value="Metallo-hydrolase/oxidoreductase"/>
    <property type="match status" value="1"/>
</dbReference>
<dbReference type="OrthoDB" id="36975at2"/>